<dbReference type="Proteomes" id="UP001500909">
    <property type="component" value="Unassembled WGS sequence"/>
</dbReference>
<feature type="signal peptide" evidence="2">
    <location>
        <begin position="1"/>
        <end position="26"/>
    </location>
</feature>
<name>A0ABN0ZTG4_9ACTN</name>
<evidence type="ECO:0000313" key="3">
    <source>
        <dbReference type="EMBL" id="GAA0458400.1"/>
    </source>
</evidence>
<gene>
    <name evidence="3" type="ORF">GCM10010361_23040</name>
</gene>
<dbReference type="EMBL" id="BAAABY010000014">
    <property type="protein sequence ID" value="GAA0458400.1"/>
    <property type="molecule type" value="Genomic_DNA"/>
</dbReference>
<feature type="chain" id="PRO_5046730201" evidence="2">
    <location>
        <begin position="27"/>
        <end position="199"/>
    </location>
</feature>
<keyword evidence="4" id="KW-1185">Reference proteome</keyword>
<accession>A0ABN0ZTG4</accession>
<evidence type="ECO:0000256" key="1">
    <source>
        <dbReference type="SAM" id="MobiDB-lite"/>
    </source>
</evidence>
<evidence type="ECO:0000256" key="2">
    <source>
        <dbReference type="SAM" id="SignalP"/>
    </source>
</evidence>
<organism evidence="3 4">
    <name type="scientific">Streptomyces olivaceiscleroticus</name>
    <dbReference type="NCBI Taxonomy" id="68245"/>
    <lineage>
        <taxon>Bacteria</taxon>
        <taxon>Bacillati</taxon>
        <taxon>Actinomycetota</taxon>
        <taxon>Actinomycetes</taxon>
        <taxon>Kitasatosporales</taxon>
        <taxon>Streptomycetaceae</taxon>
        <taxon>Streptomyces</taxon>
    </lineage>
</organism>
<feature type="compositionally biased region" description="Basic and acidic residues" evidence="1">
    <location>
        <begin position="42"/>
        <end position="51"/>
    </location>
</feature>
<reference evidence="3 4" key="1">
    <citation type="journal article" date="2019" name="Int. J. Syst. Evol. Microbiol.">
        <title>The Global Catalogue of Microorganisms (GCM) 10K type strain sequencing project: providing services to taxonomists for standard genome sequencing and annotation.</title>
        <authorList>
            <consortium name="The Broad Institute Genomics Platform"/>
            <consortium name="The Broad Institute Genome Sequencing Center for Infectious Disease"/>
            <person name="Wu L."/>
            <person name="Ma J."/>
        </authorList>
    </citation>
    <scope>NUCLEOTIDE SEQUENCE [LARGE SCALE GENOMIC DNA]</scope>
    <source>
        <strain evidence="3 4">JCM 4805</strain>
    </source>
</reference>
<keyword evidence="3" id="KW-0449">Lipoprotein</keyword>
<feature type="region of interest" description="Disordered" evidence="1">
    <location>
        <begin position="27"/>
        <end position="65"/>
    </location>
</feature>
<protein>
    <submittedName>
        <fullName evidence="3">Lipoprotein</fullName>
    </submittedName>
</protein>
<proteinExistence type="predicted"/>
<dbReference type="PROSITE" id="PS51257">
    <property type="entry name" value="PROKAR_LIPOPROTEIN"/>
    <property type="match status" value="1"/>
</dbReference>
<evidence type="ECO:0000313" key="4">
    <source>
        <dbReference type="Proteomes" id="UP001500909"/>
    </source>
</evidence>
<sequence>MLNQKTLWLRTAAPVAVLALSLTACGGSGGGDSTAKSSTSKLQDDKAESSRELATGESATSPFKEDDGKVTYSVLAQKIDVGTEADTKKMVDDPAKAKGFVPAVAHVKYTHKGGSVVSSYPSVGENVEIYADGQRGTILIGAADDAPGCESDTDIENWKKGQSHVLCETYMVPKGAKELAVHWAAEDDGEPYIWKFQNS</sequence>
<comment type="caution">
    <text evidence="3">The sequence shown here is derived from an EMBL/GenBank/DDBJ whole genome shotgun (WGS) entry which is preliminary data.</text>
</comment>
<keyword evidence="2" id="KW-0732">Signal</keyword>